<evidence type="ECO:0000313" key="1">
    <source>
        <dbReference type="EnsemblPlants" id="OB06G15400.1"/>
    </source>
</evidence>
<organism evidence="1">
    <name type="scientific">Oryza brachyantha</name>
    <name type="common">malo sina</name>
    <dbReference type="NCBI Taxonomy" id="4533"/>
    <lineage>
        <taxon>Eukaryota</taxon>
        <taxon>Viridiplantae</taxon>
        <taxon>Streptophyta</taxon>
        <taxon>Embryophyta</taxon>
        <taxon>Tracheophyta</taxon>
        <taxon>Spermatophyta</taxon>
        <taxon>Magnoliopsida</taxon>
        <taxon>Liliopsida</taxon>
        <taxon>Poales</taxon>
        <taxon>Poaceae</taxon>
        <taxon>BOP clade</taxon>
        <taxon>Oryzoideae</taxon>
        <taxon>Oryzeae</taxon>
        <taxon>Oryzinae</taxon>
        <taxon>Oryza</taxon>
    </lineage>
</organism>
<protein>
    <submittedName>
        <fullName evidence="1">Uncharacterized protein</fullName>
    </submittedName>
</protein>
<dbReference type="Gramene" id="OB06G15400.1">
    <property type="protein sequence ID" value="OB06G15400.1"/>
    <property type="gene ID" value="OB06G15400"/>
</dbReference>
<name>J3MBZ6_ORYBR</name>
<accession>J3MBZ6</accession>
<evidence type="ECO:0000313" key="2">
    <source>
        <dbReference type="Proteomes" id="UP000006038"/>
    </source>
</evidence>
<proteinExistence type="predicted"/>
<sequence length="65" mass="7637">MSYFGFAIHQELEILELVSRFFGYWICFKIRMLFGPGKDAHFLATGLDSSVSFFLFLFCEVTQHF</sequence>
<dbReference type="Proteomes" id="UP000006038">
    <property type="component" value="Chromosome 6"/>
</dbReference>
<dbReference type="AlphaFoldDB" id="J3MBZ6"/>
<dbReference type="EnsemblPlants" id="OB06G15400.1">
    <property type="protein sequence ID" value="OB06G15400.1"/>
    <property type="gene ID" value="OB06G15400"/>
</dbReference>
<reference evidence="1" key="1">
    <citation type="journal article" date="2013" name="Nat. Commun.">
        <title>Whole-genome sequencing of Oryza brachyantha reveals mechanisms underlying Oryza genome evolution.</title>
        <authorList>
            <person name="Chen J."/>
            <person name="Huang Q."/>
            <person name="Gao D."/>
            <person name="Wang J."/>
            <person name="Lang Y."/>
            <person name="Liu T."/>
            <person name="Li B."/>
            <person name="Bai Z."/>
            <person name="Luis Goicoechea J."/>
            <person name="Liang C."/>
            <person name="Chen C."/>
            <person name="Zhang W."/>
            <person name="Sun S."/>
            <person name="Liao Y."/>
            <person name="Zhang X."/>
            <person name="Yang L."/>
            <person name="Song C."/>
            <person name="Wang M."/>
            <person name="Shi J."/>
            <person name="Liu G."/>
            <person name="Liu J."/>
            <person name="Zhou H."/>
            <person name="Zhou W."/>
            <person name="Yu Q."/>
            <person name="An N."/>
            <person name="Chen Y."/>
            <person name="Cai Q."/>
            <person name="Wang B."/>
            <person name="Liu B."/>
            <person name="Min J."/>
            <person name="Huang Y."/>
            <person name="Wu H."/>
            <person name="Li Z."/>
            <person name="Zhang Y."/>
            <person name="Yin Y."/>
            <person name="Song W."/>
            <person name="Jiang J."/>
            <person name="Jackson S.A."/>
            <person name="Wing R.A."/>
            <person name="Wang J."/>
            <person name="Chen M."/>
        </authorList>
    </citation>
    <scope>NUCLEOTIDE SEQUENCE [LARGE SCALE GENOMIC DNA]</scope>
    <source>
        <strain evidence="1">cv. IRGC 101232</strain>
    </source>
</reference>
<dbReference type="HOGENOM" id="CLU_2853337_0_0_1"/>
<reference evidence="1" key="2">
    <citation type="submission" date="2013-04" db="UniProtKB">
        <authorList>
            <consortium name="EnsemblPlants"/>
        </authorList>
    </citation>
    <scope>IDENTIFICATION</scope>
</reference>
<keyword evidence="2" id="KW-1185">Reference proteome</keyword>